<evidence type="ECO:0000259" key="2">
    <source>
        <dbReference type="PROSITE" id="PS51782"/>
    </source>
</evidence>
<feature type="region of interest" description="Disordered" evidence="1">
    <location>
        <begin position="342"/>
        <end position="363"/>
    </location>
</feature>
<accession>A0AA45WKE9</accession>
<dbReference type="Gene3D" id="3.10.350.10">
    <property type="entry name" value="LysM domain"/>
    <property type="match status" value="1"/>
</dbReference>
<dbReference type="RefSeq" id="WP_102992034.1">
    <property type="nucleotide sequence ID" value="NZ_FXTU01000001.1"/>
</dbReference>
<gene>
    <name evidence="3" type="ORF">SAMN06265361_101736</name>
</gene>
<evidence type="ECO:0000313" key="3">
    <source>
        <dbReference type="EMBL" id="SMP07105.1"/>
    </source>
</evidence>
<dbReference type="AlphaFoldDB" id="A0AA45WKE9"/>
<dbReference type="InterPro" id="IPR036779">
    <property type="entry name" value="LysM_dom_sf"/>
</dbReference>
<proteinExistence type="predicted"/>
<reference evidence="3" key="1">
    <citation type="submission" date="2017-05" db="EMBL/GenBank/DDBJ databases">
        <authorList>
            <person name="Varghese N."/>
            <person name="Submissions S."/>
        </authorList>
    </citation>
    <scope>NUCLEOTIDE SEQUENCE</scope>
    <source>
        <strain evidence="3">DSM 45262</strain>
    </source>
</reference>
<organism evidence="3 4">
    <name type="scientific">Laceyella tengchongensis</name>
    <dbReference type="NCBI Taxonomy" id="574699"/>
    <lineage>
        <taxon>Bacteria</taxon>
        <taxon>Bacillati</taxon>
        <taxon>Bacillota</taxon>
        <taxon>Bacilli</taxon>
        <taxon>Bacillales</taxon>
        <taxon>Thermoactinomycetaceae</taxon>
        <taxon>Laceyella</taxon>
    </lineage>
</organism>
<dbReference type="CDD" id="cd00118">
    <property type="entry name" value="LysM"/>
    <property type="match status" value="1"/>
</dbReference>
<sequence length="363" mass="41186">MESSFTQLRFDISENVRLQSQQPGIDTLLELDLYPDIEIKDEGQHLKIQGYLRLNGSYLKQREDESEPDVHTNGEDDQQELAYVIPVEITLPRDRAEEDQISAEVEAFDYQVLSPYELKIDAILMIDGLLPERNEETPSEVARSGEEESLPVFSGQSAQPMASLAQQHDFDDAKVEIELETPDDPQVGDAEHEEQDVHLIQPVESIESMQANSEEQKALTVDPQDFWRERQASKQAQTAESIKEGEQPEPVEMSDSDDSEKADTEQADGAQPDEKQENASWIGWLLREKEEAFVPMKMVIVQKDDTIDTVANRYNVSANELIRLNRLQTDVLVEGQILNVPKQPEHPSPHAEISAFGWHGKKR</sequence>
<comment type="caution">
    <text evidence="3">The sequence shown here is derived from an EMBL/GenBank/DDBJ whole genome shotgun (WGS) entry which is preliminary data.</text>
</comment>
<dbReference type="SMART" id="SM00257">
    <property type="entry name" value="LysM"/>
    <property type="match status" value="1"/>
</dbReference>
<feature type="region of interest" description="Disordered" evidence="1">
    <location>
        <begin position="230"/>
        <end position="277"/>
    </location>
</feature>
<evidence type="ECO:0000313" key="4">
    <source>
        <dbReference type="Proteomes" id="UP001157946"/>
    </source>
</evidence>
<feature type="compositionally biased region" description="Polar residues" evidence="1">
    <location>
        <begin position="154"/>
        <end position="166"/>
    </location>
</feature>
<feature type="compositionally biased region" description="Acidic residues" evidence="1">
    <location>
        <begin position="247"/>
        <end position="258"/>
    </location>
</feature>
<dbReference type="SUPFAM" id="SSF54106">
    <property type="entry name" value="LysM domain"/>
    <property type="match status" value="1"/>
</dbReference>
<dbReference type="Pfam" id="PF20918">
    <property type="entry name" value="SPOCS_spoVID-N"/>
    <property type="match status" value="1"/>
</dbReference>
<name>A0AA45WKE9_9BACL</name>
<dbReference type="Proteomes" id="UP001157946">
    <property type="component" value="Unassembled WGS sequence"/>
</dbReference>
<dbReference type="Pfam" id="PF01476">
    <property type="entry name" value="LysM"/>
    <property type="match status" value="1"/>
</dbReference>
<feature type="domain" description="LysM" evidence="2">
    <location>
        <begin position="297"/>
        <end position="340"/>
    </location>
</feature>
<protein>
    <submittedName>
        <fullName evidence="3">Stage VI sporulation protein D</fullName>
    </submittedName>
</protein>
<dbReference type="EMBL" id="FXTU01000001">
    <property type="protein sequence ID" value="SMP07105.1"/>
    <property type="molecule type" value="Genomic_DNA"/>
</dbReference>
<keyword evidence="4" id="KW-1185">Reference proteome</keyword>
<dbReference type="PROSITE" id="PS51782">
    <property type="entry name" value="LYSM"/>
    <property type="match status" value="1"/>
</dbReference>
<dbReference type="InterPro" id="IPR018392">
    <property type="entry name" value="LysM"/>
</dbReference>
<evidence type="ECO:0000256" key="1">
    <source>
        <dbReference type="SAM" id="MobiDB-lite"/>
    </source>
</evidence>
<feature type="region of interest" description="Disordered" evidence="1">
    <location>
        <begin position="135"/>
        <end position="167"/>
    </location>
</feature>
<dbReference type="InterPro" id="IPR048862">
    <property type="entry name" value="SPOCS_spoVID_N"/>
</dbReference>